<dbReference type="InterPro" id="IPR003959">
    <property type="entry name" value="ATPase_AAA_core"/>
</dbReference>
<comment type="subunit">
    <text evidence="14">Homohexamer.</text>
</comment>
<sequence length="684" mass="75605">MNRFIRNSGFYLILFLVVVGIVQFVSNGNESADFPRYDELRQEIKNNNVKSMTIQFEGNAFAVTGEYKQQPSDAKSKNFSTFVPPTDEALNELIAASDDNGIELTQKKMEGDSIWLTFLSSIIPLVIMFILFFFLFNQAQGGGGKVMNFGKSKARLYNEEKKKISFEDVAGADEEKQELVEVVEFLKDPRKFAAVGARIPKGVLLVGPPGTGKTLLARAVAGEAGVPFFSISGSDFVEMFVGVGASRVRDLFENAKKNAPCIIFIDEIDAVGRQRGAGLGGGHDEREQTLNQLLVEMDGFGGNEGIIIVAATNRADILDPALLRPGRFDRQITVDRPDVKGREAVLKVHSRNKPLTKDVRLDVIAKRTTGFTGADLENLLNEAALLAARRNRKDISMNEVDEAIDRVIVGTEKRSRVISDREKRIVAYHEAGHTIVGYFLEHADMVHKVTIIPRGRAGGYVIMLPKEDRMLVTKQELLDKVTGLLGGRVAEELFIGEIGTGAYSDFQQATRIVRSMIMEYGMSDKLGPMQFGTSQGQVFLGRDIGHEQNYSDSIAYEIDQEMQNFIRSSYERCKELLTKYSKEMHLIANTLLEKETLELDQIKELIEQGYLTEDGKPEDAAGVTHEEGEPVIDSIGDVRVRIQGKTEDTSSTIGDLSKDIPNNPDPEDGNDSNNGNKDGGGNLV</sequence>
<dbReference type="PANTHER" id="PTHR23076">
    <property type="entry name" value="METALLOPROTEASE M41 FTSH"/>
    <property type="match status" value="1"/>
</dbReference>
<dbReference type="Gene3D" id="3.40.50.300">
    <property type="entry name" value="P-loop containing nucleotide triphosphate hydrolases"/>
    <property type="match status" value="1"/>
</dbReference>
<dbReference type="OrthoDB" id="9809379at2"/>
<dbReference type="InterPro" id="IPR005936">
    <property type="entry name" value="FtsH"/>
</dbReference>
<comment type="similarity">
    <text evidence="15">Belongs to the AAA ATPase family.</text>
</comment>
<keyword evidence="8 14" id="KW-0862">Zinc</keyword>
<dbReference type="SUPFAM" id="SSF52540">
    <property type="entry name" value="P-loop containing nucleoside triphosphate hydrolases"/>
    <property type="match status" value="1"/>
</dbReference>
<evidence type="ECO:0000256" key="11">
    <source>
        <dbReference type="ARBA" id="ARBA00023049"/>
    </source>
</evidence>
<keyword evidence="7 14" id="KW-0378">Hydrolase</keyword>
<keyword evidence="5 14" id="KW-0479">Metal-binding</keyword>
<dbReference type="GO" id="GO:0005524">
    <property type="term" value="F:ATP binding"/>
    <property type="evidence" value="ECO:0007669"/>
    <property type="project" value="UniProtKB-UniRule"/>
</dbReference>
<dbReference type="InterPro" id="IPR003593">
    <property type="entry name" value="AAA+_ATPase"/>
</dbReference>
<comment type="function">
    <text evidence="14">Acts as a processive, ATP-dependent zinc metallopeptidase for both cytoplasmic and membrane proteins. Plays a role in the quality control of integral membrane proteins.</text>
</comment>
<comment type="cofactor">
    <cofactor evidence="14">
        <name>Zn(2+)</name>
        <dbReference type="ChEBI" id="CHEBI:29105"/>
    </cofactor>
    <text evidence="14">Binds 1 zinc ion per subunit.</text>
</comment>
<dbReference type="PANTHER" id="PTHR23076:SF113">
    <property type="entry name" value="ATP-DEPENDENT ZINC METALLOPROTEASE FTSH 1, CHLOROPLASTIC-RELATED"/>
    <property type="match status" value="1"/>
</dbReference>
<dbReference type="SUPFAM" id="SSF140990">
    <property type="entry name" value="FtsH protease domain-like"/>
    <property type="match status" value="1"/>
</dbReference>
<evidence type="ECO:0000256" key="5">
    <source>
        <dbReference type="ARBA" id="ARBA00022723"/>
    </source>
</evidence>
<dbReference type="FunFam" id="1.10.8.60:FF:000001">
    <property type="entry name" value="ATP-dependent zinc metalloprotease FtsH"/>
    <property type="match status" value="1"/>
</dbReference>
<comment type="similarity">
    <text evidence="2 14">In the C-terminal section; belongs to the peptidase M41 family.</text>
</comment>
<dbReference type="Pfam" id="PF00004">
    <property type="entry name" value="AAA"/>
    <property type="match status" value="1"/>
</dbReference>
<dbReference type="InterPro" id="IPR037219">
    <property type="entry name" value="Peptidase_M41-like"/>
</dbReference>
<dbReference type="Proteomes" id="UP000029500">
    <property type="component" value="Chromosome"/>
</dbReference>
<dbReference type="MEROPS" id="M41.009"/>
<keyword evidence="9 14" id="KW-0067">ATP-binding</keyword>
<evidence type="ECO:0000256" key="6">
    <source>
        <dbReference type="ARBA" id="ARBA00022741"/>
    </source>
</evidence>
<dbReference type="GO" id="GO:0006508">
    <property type="term" value="P:proteolysis"/>
    <property type="evidence" value="ECO:0007669"/>
    <property type="project" value="UniProtKB-KW"/>
</dbReference>
<dbReference type="Gene3D" id="1.20.58.760">
    <property type="entry name" value="Peptidase M41"/>
    <property type="match status" value="1"/>
</dbReference>
<evidence type="ECO:0000256" key="2">
    <source>
        <dbReference type="ARBA" id="ARBA00010044"/>
    </source>
</evidence>
<feature type="binding site" evidence="14">
    <location>
        <position position="505"/>
    </location>
    <ligand>
        <name>Zn(2+)</name>
        <dbReference type="ChEBI" id="CHEBI:29105"/>
        <note>catalytic</note>
    </ligand>
</feature>
<dbReference type="EC" id="3.4.24.-" evidence="14"/>
<dbReference type="PROSITE" id="PS00674">
    <property type="entry name" value="AAA"/>
    <property type="match status" value="1"/>
</dbReference>
<keyword evidence="18" id="KW-0132">Cell division</keyword>
<dbReference type="GO" id="GO:0004176">
    <property type="term" value="F:ATP-dependent peptidase activity"/>
    <property type="evidence" value="ECO:0007669"/>
    <property type="project" value="InterPro"/>
</dbReference>
<dbReference type="GO" id="GO:0016887">
    <property type="term" value="F:ATP hydrolysis activity"/>
    <property type="evidence" value="ECO:0007669"/>
    <property type="project" value="UniProtKB-UniRule"/>
</dbReference>
<dbReference type="InterPro" id="IPR041569">
    <property type="entry name" value="AAA_lid_3"/>
</dbReference>
<name>A0A089M437_9BACL</name>
<protein>
    <recommendedName>
        <fullName evidence="14">ATP-dependent zinc metalloprotease FtsH</fullName>
        <ecNumber evidence="14">3.4.24.-</ecNumber>
    </recommendedName>
</protein>
<keyword evidence="18" id="KW-0131">Cell cycle</keyword>
<keyword evidence="10 14" id="KW-1133">Transmembrane helix</keyword>
<dbReference type="FunFam" id="1.20.58.760:FF:000001">
    <property type="entry name" value="ATP-dependent zinc metalloprotease FtsH"/>
    <property type="match status" value="1"/>
</dbReference>
<evidence type="ECO:0000256" key="14">
    <source>
        <dbReference type="HAMAP-Rule" id="MF_01458"/>
    </source>
</evidence>
<evidence type="ECO:0000313" key="18">
    <source>
        <dbReference type="EMBL" id="AIQ66268.1"/>
    </source>
</evidence>
<keyword evidence="11 14" id="KW-0482">Metalloprotease</keyword>
<evidence type="ECO:0000256" key="4">
    <source>
        <dbReference type="ARBA" id="ARBA00022692"/>
    </source>
</evidence>
<reference evidence="18 19" key="1">
    <citation type="submission" date="2014-08" db="EMBL/GenBank/DDBJ databases">
        <title>Comparative genomics of the Paenibacillus odorifer group.</title>
        <authorList>
            <person name="den Bakker H.C."/>
            <person name="Tsai Y.-C."/>
            <person name="Martin N."/>
            <person name="Korlach J."/>
            <person name="Wiedmann M."/>
        </authorList>
    </citation>
    <scope>NUCLEOTIDE SEQUENCE [LARGE SCALE GENOMIC DNA]</scope>
    <source>
        <strain evidence="18 19">DSM 15220</strain>
    </source>
</reference>
<evidence type="ECO:0000256" key="3">
    <source>
        <dbReference type="ARBA" id="ARBA00022670"/>
    </source>
</evidence>
<dbReference type="EMBL" id="CP009287">
    <property type="protein sequence ID" value="AIQ66268.1"/>
    <property type="molecule type" value="Genomic_DNA"/>
</dbReference>
<evidence type="ECO:0000256" key="1">
    <source>
        <dbReference type="ARBA" id="ARBA00004370"/>
    </source>
</evidence>
<dbReference type="AlphaFoldDB" id="A0A089M437"/>
<dbReference type="eggNOG" id="COG0465">
    <property type="taxonomic scope" value="Bacteria"/>
</dbReference>
<dbReference type="Pfam" id="PF06480">
    <property type="entry name" value="FtsH_ext"/>
    <property type="match status" value="1"/>
</dbReference>
<keyword evidence="12 14" id="KW-0472">Membrane</keyword>
<proteinExistence type="inferred from homology"/>
<dbReference type="GO" id="GO:0004222">
    <property type="term" value="F:metalloendopeptidase activity"/>
    <property type="evidence" value="ECO:0007669"/>
    <property type="project" value="InterPro"/>
</dbReference>
<evidence type="ECO:0000256" key="8">
    <source>
        <dbReference type="ARBA" id="ARBA00022833"/>
    </source>
</evidence>
<feature type="region of interest" description="Disordered" evidence="16">
    <location>
        <begin position="642"/>
        <end position="684"/>
    </location>
</feature>
<feature type="domain" description="AAA+ ATPase" evidence="17">
    <location>
        <begin position="199"/>
        <end position="338"/>
    </location>
</feature>
<evidence type="ECO:0000259" key="17">
    <source>
        <dbReference type="SMART" id="SM00382"/>
    </source>
</evidence>
<keyword evidence="6 14" id="KW-0547">Nucleotide-binding</keyword>
<evidence type="ECO:0000256" key="10">
    <source>
        <dbReference type="ARBA" id="ARBA00022989"/>
    </source>
</evidence>
<dbReference type="STRING" id="189425.PGRAT_00290"/>
<feature type="active site" evidence="14">
    <location>
        <position position="430"/>
    </location>
</feature>
<keyword evidence="3 14" id="KW-0645">Protease</keyword>
<dbReference type="InterPro" id="IPR000642">
    <property type="entry name" value="Peptidase_M41"/>
</dbReference>
<dbReference type="GO" id="GO:0005886">
    <property type="term" value="C:plasma membrane"/>
    <property type="evidence" value="ECO:0007669"/>
    <property type="project" value="UniProtKB-SubCell"/>
</dbReference>
<dbReference type="RefSeq" id="WP_025706259.1">
    <property type="nucleotide sequence ID" value="NZ_CP009287.1"/>
</dbReference>
<keyword evidence="19" id="KW-1185">Reference proteome</keyword>
<dbReference type="Gene3D" id="1.10.8.60">
    <property type="match status" value="1"/>
</dbReference>
<dbReference type="HOGENOM" id="CLU_000688_16_2_9"/>
<dbReference type="FunFam" id="3.40.50.300:FF:000001">
    <property type="entry name" value="ATP-dependent zinc metalloprotease FtsH"/>
    <property type="match status" value="1"/>
</dbReference>
<evidence type="ECO:0000256" key="15">
    <source>
        <dbReference type="RuleBase" id="RU003651"/>
    </source>
</evidence>
<dbReference type="SMART" id="SM00382">
    <property type="entry name" value="AAA"/>
    <property type="match status" value="1"/>
</dbReference>
<evidence type="ECO:0000256" key="16">
    <source>
        <dbReference type="SAM" id="MobiDB-lite"/>
    </source>
</evidence>
<organism evidence="18 19">
    <name type="scientific">Paenibacillus graminis</name>
    <dbReference type="NCBI Taxonomy" id="189425"/>
    <lineage>
        <taxon>Bacteria</taxon>
        <taxon>Bacillati</taxon>
        <taxon>Bacillota</taxon>
        <taxon>Bacilli</taxon>
        <taxon>Bacillales</taxon>
        <taxon>Paenibacillaceae</taxon>
        <taxon>Paenibacillus</taxon>
    </lineage>
</organism>
<feature type="binding site" evidence="14">
    <location>
        <begin position="207"/>
        <end position="214"/>
    </location>
    <ligand>
        <name>ATP</name>
        <dbReference type="ChEBI" id="CHEBI:30616"/>
    </ligand>
</feature>
<feature type="binding site" evidence="14">
    <location>
        <position position="429"/>
    </location>
    <ligand>
        <name>Zn(2+)</name>
        <dbReference type="ChEBI" id="CHEBI:29105"/>
        <note>catalytic</note>
    </ligand>
</feature>
<dbReference type="HAMAP" id="MF_01458">
    <property type="entry name" value="FtsH"/>
    <property type="match status" value="1"/>
</dbReference>
<dbReference type="Pfam" id="PF17862">
    <property type="entry name" value="AAA_lid_3"/>
    <property type="match status" value="1"/>
</dbReference>
<dbReference type="InterPro" id="IPR003960">
    <property type="entry name" value="ATPase_AAA_CS"/>
</dbReference>
<evidence type="ECO:0000313" key="19">
    <source>
        <dbReference type="Proteomes" id="UP000029500"/>
    </source>
</evidence>
<keyword evidence="14" id="KW-1003">Cell membrane</keyword>
<dbReference type="GO" id="GO:0030163">
    <property type="term" value="P:protein catabolic process"/>
    <property type="evidence" value="ECO:0007669"/>
    <property type="project" value="UniProtKB-UniRule"/>
</dbReference>
<dbReference type="NCBIfam" id="TIGR01241">
    <property type="entry name" value="FtsH_fam"/>
    <property type="match status" value="1"/>
</dbReference>
<evidence type="ECO:0000256" key="13">
    <source>
        <dbReference type="ARBA" id="ARBA00061570"/>
    </source>
</evidence>
<dbReference type="KEGG" id="pgm:PGRAT_00290"/>
<keyword evidence="4 14" id="KW-0812">Transmembrane</keyword>
<dbReference type="GO" id="GO:0051301">
    <property type="term" value="P:cell division"/>
    <property type="evidence" value="ECO:0007669"/>
    <property type="project" value="UniProtKB-KW"/>
</dbReference>
<dbReference type="InterPro" id="IPR027417">
    <property type="entry name" value="P-loop_NTPase"/>
</dbReference>
<feature type="transmembrane region" description="Helical" evidence="14">
    <location>
        <begin position="114"/>
        <end position="136"/>
    </location>
</feature>
<evidence type="ECO:0000256" key="12">
    <source>
        <dbReference type="ARBA" id="ARBA00023136"/>
    </source>
</evidence>
<comment type="subcellular location">
    <subcellularLocation>
        <location evidence="14">Cell membrane</location>
        <topology evidence="14">Multi-pass membrane protein</topology>
        <orientation evidence="14">Cytoplasmic side</orientation>
    </subcellularLocation>
    <subcellularLocation>
        <location evidence="1">Membrane</location>
    </subcellularLocation>
</comment>
<dbReference type="InterPro" id="IPR011546">
    <property type="entry name" value="Pept_M41_FtsH_extracell"/>
</dbReference>
<dbReference type="CDD" id="cd19501">
    <property type="entry name" value="RecA-like_FtsH"/>
    <property type="match status" value="1"/>
</dbReference>
<accession>A0A089M437</accession>
<gene>
    <name evidence="14" type="primary">ftsH</name>
    <name evidence="18" type="ORF">PGRAT_00290</name>
</gene>
<feature type="transmembrane region" description="Helical" evidence="14">
    <location>
        <begin position="9"/>
        <end position="26"/>
    </location>
</feature>
<dbReference type="GO" id="GO:0008270">
    <property type="term" value="F:zinc ion binding"/>
    <property type="evidence" value="ECO:0007669"/>
    <property type="project" value="UniProtKB-UniRule"/>
</dbReference>
<dbReference type="Pfam" id="PF01434">
    <property type="entry name" value="Peptidase_M41"/>
    <property type="match status" value="1"/>
</dbReference>
<feature type="binding site" evidence="14">
    <location>
        <position position="433"/>
    </location>
    <ligand>
        <name>Zn(2+)</name>
        <dbReference type="ChEBI" id="CHEBI:29105"/>
        <note>catalytic</note>
    </ligand>
</feature>
<evidence type="ECO:0000256" key="7">
    <source>
        <dbReference type="ARBA" id="ARBA00022801"/>
    </source>
</evidence>
<evidence type="ECO:0000256" key="9">
    <source>
        <dbReference type="ARBA" id="ARBA00022840"/>
    </source>
</evidence>
<comment type="similarity">
    <text evidence="13 14">In the central section; belongs to the AAA ATPase family.</text>
</comment>